<gene>
    <name evidence="3" type="ORF">AQUCO_00500459v1</name>
</gene>
<dbReference type="InterPro" id="IPR017451">
    <property type="entry name" value="F-box-assoc_interact_dom"/>
</dbReference>
<evidence type="ECO:0000259" key="2">
    <source>
        <dbReference type="Pfam" id="PF08268"/>
    </source>
</evidence>
<dbReference type="PANTHER" id="PTHR31111">
    <property type="entry name" value="BNAA05G37150D PROTEIN-RELATED"/>
    <property type="match status" value="1"/>
</dbReference>
<accession>A0A2G5ES42</accession>
<name>A0A2G5ES42_AQUCA</name>
<dbReference type="InterPro" id="IPR013187">
    <property type="entry name" value="F-box-assoc_dom_typ3"/>
</dbReference>
<dbReference type="AlphaFoldDB" id="A0A2G5ES42"/>
<evidence type="ECO:0000313" key="4">
    <source>
        <dbReference type="Proteomes" id="UP000230069"/>
    </source>
</evidence>
<dbReference type="Gene3D" id="1.20.1280.50">
    <property type="match status" value="1"/>
</dbReference>
<dbReference type="OrthoDB" id="1093967at2759"/>
<dbReference type="SUPFAM" id="SSF101898">
    <property type="entry name" value="NHL repeat"/>
    <property type="match status" value="1"/>
</dbReference>
<dbReference type="InterPro" id="IPR001810">
    <property type="entry name" value="F-box_dom"/>
</dbReference>
<protein>
    <recommendedName>
        <fullName evidence="5">F-box domain-containing protein</fullName>
    </recommendedName>
</protein>
<feature type="domain" description="F-box" evidence="1">
    <location>
        <begin position="54"/>
        <end position="81"/>
    </location>
</feature>
<dbReference type="NCBIfam" id="TIGR01640">
    <property type="entry name" value="F_box_assoc_1"/>
    <property type="match status" value="1"/>
</dbReference>
<organism evidence="3 4">
    <name type="scientific">Aquilegia coerulea</name>
    <name type="common">Rocky mountain columbine</name>
    <dbReference type="NCBI Taxonomy" id="218851"/>
    <lineage>
        <taxon>Eukaryota</taxon>
        <taxon>Viridiplantae</taxon>
        <taxon>Streptophyta</taxon>
        <taxon>Embryophyta</taxon>
        <taxon>Tracheophyta</taxon>
        <taxon>Spermatophyta</taxon>
        <taxon>Magnoliopsida</taxon>
        <taxon>Ranunculales</taxon>
        <taxon>Ranunculaceae</taxon>
        <taxon>Thalictroideae</taxon>
        <taxon>Aquilegia</taxon>
    </lineage>
</organism>
<dbReference type="SUPFAM" id="SSF81383">
    <property type="entry name" value="F-box domain"/>
    <property type="match status" value="1"/>
</dbReference>
<dbReference type="Proteomes" id="UP000230069">
    <property type="component" value="Unassembled WGS sequence"/>
</dbReference>
<dbReference type="Pfam" id="PF08268">
    <property type="entry name" value="FBA_3"/>
    <property type="match status" value="1"/>
</dbReference>
<dbReference type="Pfam" id="PF00646">
    <property type="entry name" value="F-box"/>
    <property type="match status" value="1"/>
</dbReference>
<reference evidence="3 4" key="1">
    <citation type="submission" date="2017-09" db="EMBL/GenBank/DDBJ databases">
        <title>WGS assembly of Aquilegia coerulea Goldsmith.</title>
        <authorList>
            <person name="Hodges S."/>
            <person name="Kramer E."/>
            <person name="Nordborg M."/>
            <person name="Tomkins J."/>
            <person name="Borevitz J."/>
            <person name="Derieg N."/>
            <person name="Yan J."/>
            <person name="Mihaltcheva S."/>
            <person name="Hayes R.D."/>
            <person name="Rokhsar D."/>
        </authorList>
    </citation>
    <scope>NUCLEOTIDE SEQUENCE [LARGE SCALE GENOMIC DNA]</scope>
    <source>
        <strain evidence="4">cv. Goldsmith</strain>
    </source>
</reference>
<dbReference type="InterPro" id="IPR036047">
    <property type="entry name" value="F-box-like_dom_sf"/>
</dbReference>
<evidence type="ECO:0000259" key="1">
    <source>
        <dbReference type="Pfam" id="PF00646"/>
    </source>
</evidence>
<evidence type="ECO:0000313" key="3">
    <source>
        <dbReference type="EMBL" id="PIA58551.1"/>
    </source>
</evidence>
<keyword evidence="4" id="KW-1185">Reference proteome</keyword>
<proteinExistence type="predicted"/>
<dbReference type="InParanoid" id="A0A2G5ES42"/>
<dbReference type="EMBL" id="KZ305022">
    <property type="protein sequence ID" value="PIA58551.1"/>
    <property type="molecule type" value="Genomic_DNA"/>
</dbReference>
<evidence type="ECO:0008006" key="5">
    <source>
        <dbReference type="Google" id="ProtNLM"/>
    </source>
</evidence>
<dbReference type="PANTHER" id="PTHR31111:SF136">
    <property type="entry name" value="F-BOX ASSOCIATED DOMAIN-CONTAINING PROTEIN"/>
    <property type="match status" value="1"/>
</dbReference>
<feature type="domain" description="F-box associated beta-propeller type 3" evidence="2">
    <location>
        <begin position="136"/>
        <end position="368"/>
    </location>
</feature>
<sequence length="385" mass="43637">MAPDLSNIQKSVTKGSIQRCLAARKNGISNKVKQTTTKQWLTRCAILQIDNDILSEEILDKLPLTSLCTCKCVSRLWRSLIVQNFDRSPRLPIICRIGLTTNPVRLCSIDTNTGLVTPIYSPIYLGEYNLVKPICSNGFVCYFNLTDVHNLVVFNPATQEKLLVPNTNDYGVHFGFDPCSNKFKLFGWTNYPHCEVYTLGTSSSWRTVTSTPIQGSGKPCSLLFCINGTIYWYSDTGMVISFHLGTESFGLIQGPNKDLCGSEETPIKKVDYMFDLEGCLCLAIIRVKPERILDLWKLKDQHNVNSGWVLIARVNMPLGKRNFWTCPYLTRTGEIVLAKCEEQGSNSFYLYSLLTRQFQNIKICGGDSYYILDNYKENLARLRDF</sequence>